<dbReference type="InterPro" id="IPR006680">
    <property type="entry name" value="Amidohydro-rel"/>
</dbReference>
<dbReference type="PANTHER" id="PTHR11113:SF14">
    <property type="entry name" value="N-ACETYLGLUCOSAMINE-6-PHOSPHATE DEACETYLASE"/>
    <property type="match status" value="1"/>
</dbReference>
<dbReference type="CDD" id="cd01309">
    <property type="entry name" value="Met_dep_hydrolase_C"/>
    <property type="match status" value="1"/>
</dbReference>
<keyword evidence="6" id="KW-1185">Reference proteome</keyword>
<dbReference type="AlphaFoldDB" id="A0A9J7BSQ5"/>
<evidence type="ECO:0000256" key="3">
    <source>
        <dbReference type="SAM" id="SignalP"/>
    </source>
</evidence>
<evidence type="ECO:0000313" key="6">
    <source>
        <dbReference type="Proteomes" id="UP001059380"/>
    </source>
</evidence>
<evidence type="ECO:0000256" key="2">
    <source>
        <dbReference type="ARBA" id="ARBA00022801"/>
    </source>
</evidence>
<dbReference type="EMBL" id="CP093313">
    <property type="protein sequence ID" value="UWZ85617.1"/>
    <property type="molecule type" value="Genomic_DNA"/>
</dbReference>
<dbReference type="SUPFAM" id="SSF51338">
    <property type="entry name" value="Composite domain of metallo-dependent hydrolases"/>
    <property type="match status" value="1"/>
</dbReference>
<dbReference type="Pfam" id="PF01979">
    <property type="entry name" value="Amidohydro_1"/>
    <property type="match status" value="1"/>
</dbReference>
<dbReference type="PANTHER" id="PTHR11113">
    <property type="entry name" value="N-ACETYLGLUCOSAMINE-6-PHOSPHATE DEACETYLASE"/>
    <property type="match status" value="1"/>
</dbReference>
<evidence type="ECO:0000259" key="4">
    <source>
        <dbReference type="Pfam" id="PF01979"/>
    </source>
</evidence>
<reference evidence="5" key="1">
    <citation type="submission" date="2021-04" db="EMBL/GenBank/DDBJ databases">
        <title>Phylogenetic analysis of Acidobacteriaceae.</title>
        <authorList>
            <person name="Qiu L."/>
            <person name="Zhang Q."/>
        </authorList>
    </citation>
    <scope>NUCLEOTIDE SEQUENCE</scope>
    <source>
        <strain evidence="5">DSM 25168</strain>
    </source>
</reference>
<protein>
    <submittedName>
        <fullName evidence="5">Amidohydrolase</fullName>
    </submittedName>
</protein>
<feature type="chain" id="PRO_5039948794" evidence="3">
    <location>
        <begin position="30"/>
        <end position="456"/>
    </location>
</feature>
<dbReference type="GO" id="GO:0006046">
    <property type="term" value="P:N-acetylglucosamine catabolic process"/>
    <property type="evidence" value="ECO:0007669"/>
    <property type="project" value="TreeGrafter"/>
</dbReference>
<dbReference type="InterPro" id="IPR032466">
    <property type="entry name" value="Metal_Hydrolase"/>
</dbReference>
<dbReference type="InterPro" id="IPR011059">
    <property type="entry name" value="Metal-dep_hydrolase_composite"/>
</dbReference>
<keyword evidence="2" id="KW-0378">Hydrolase</keyword>
<name>A0A9J7BSQ5_9BACT</name>
<gene>
    <name evidence="5" type="ORF">MOP44_06650</name>
</gene>
<feature type="domain" description="Amidohydrolase-related" evidence="4">
    <location>
        <begin position="90"/>
        <end position="410"/>
    </location>
</feature>
<dbReference type="GO" id="GO:0008448">
    <property type="term" value="F:N-acetylglucosamine-6-phosphate deacetylase activity"/>
    <property type="evidence" value="ECO:0007669"/>
    <property type="project" value="TreeGrafter"/>
</dbReference>
<evidence type="ECO:0000313" key="5">
    <source>
        <dbReference type="EMBL" id="UWZ85617.1"/>
    </source>
</evidence>
<accession>A0A9J7BSQ5</accession>
<dbReference type="Proteomes" id="UP001059380">
    <property type="component" value="Chromosome"/>
</dbReference>
<keyword evidence="3" id="KW-0732">Signal</keyword>
<dbReference type="Gene3D" id="2.30.40.10">
    <property type="entry name" value="Urease, subunit C, domain 1"/>
    <property type="match status" value="1"/>
</dbReference>
<proteinExistence type="inferred from homology"/>
<dbReference type="RefSeq" id="WP_260795192.1">
    <property type="nucleotide sequence ID" value="NZ_CP093313.1"/>
</dbReference>
<dbReference type="Gene3D" id="3.20.20.140">
    <property type="entry name" value="Metal-dependent hydrolases"/>
    <property type="match status" value="1"/>
</dbReference>
<organism evidence="5 6">
    <name type="scientific">Occallatibacter riparius</name>
    <dbReference type="NCBI Taxonomy" id="1002689"/>
    <lineage>
        <taxon>Bacteria</taxon>
        <taxon>Pseudomonadati</taxon>
        <taxon>Acidobacteriota</taxon>
        <taxon>Terriglobia</taxon>
        <taxon>Terriglobales</taxon>
        <taxon>Acidobacteriaceae</taxon>
        <taxon>Occallatibacter</taxon>
    </lineage>
</organism>
<evidence type="ECO:0000256" key="1">
    <source>
        <dbReference type="ARBA" id="ARBA00010716"/>
    </source>
</evidence>
<dbReference type="SUPFAM" id="SSF51556">
    <property type="entry name" value="Metallo-dependent hydrolases"/>
    <property type="match status" value="1"/>
</dbReference>
<sequence>MDSLPTPRRALRTAGCAIPMLLCSVIAGAQTSSSAPPQDLVFKNATVMTASHGTIEHGSVWVHTGKIAGVGESVNAPSSAQVVDASGMWLTPGIIDPHSHSALDGDVNEATSPVTPSMHMIDAFDNRSADLYRALAGGVTTELLLHGSANMIGGQAVVIKNKFGLDRDAMLFPNAPGSIKFASGENPKRVYGSRDQLPSTRMGNFEVMRMAFEDAKHYMAEWDAYDAKVKKGDKDAVAPKRDLKLEALADVLRGKLYVQIHCYRADEFLTEEAIAKEYGYKIRAFHHALEMYKVGDKIAADGTAIATFADWWGFKDEARDAIPWNAVLSMREGVKVALKSDSDDHIRRLNQEAGKMVHYGGATEDEAIRMITLNPAWIIGVDDRTGSIDVGKDADLVLWNHDPLSTYARAQKVYIDGELFFDAALPGWGTTHFSGVMHDGGGFGSDDEIGSAEDGR</sequence>
<dbReference type="KEGG" id="orp:MOP44_06650"/>
<feature type="signal peptide" evidence="3">
    <location>
        <begin position="1"/>
        <end position="29"/>
    </location>
</feature>
<comment type="similarity">
    <text evidence="1">Belongs to the metallo-dependent hydrolases superfamily. NagA family.</text>
</comment>